<dbReference type="RefSeq" id="WP_076204277.1">
    <property type="nucleotide sequence ID" value="NZ_CP019236.1"/>
</dbReference>
<reference evidence="3 4" key="1">
    <citation type="submission" date="2017-01" db="EMBL/GenBank/DDBJ databases">
        <authorList>
            <person name="Mah S.A."/>
            <person name="Swanson W.J."/>
            <person name="Moy G.W."/>
            <person name="Vacquier V.D."/>
        </authorList>
    </citation>
    <scope>NUCLEOTIDE SEQUENCE [LARGE SCALE GENOMIC DNA]</scope>
    <source>
        <strain evidence="3 4">DCY110</strain>
    </source>
</reference>
<dbReference type="EMBL" id="CP019236">
    <property type="protein sequence ID" value="APW40425.1"/>
    <property type="molecule type" value="Genomic_DNA"/>
</dbReference>
<evidence type="ECO:0000313" key="3">
    <source>
        <dbReference type="EMBL" id="APW40425.1"/>
    </source>
</evidence>
<dbReference type="InterPro" id="IPR015168">
    <property type="entry name" value="SsuA/THI5"/>
</dbReference>
<protein>
    <recommendedName>
        <fullName evidence="2">SsuA/THI5-like domain-containing protein</fullName>
    </recommendedName>
</protein>
<evidence type="ECO:0000313" key="4">
    <source>
        <dbReference type="Proteomes" id="UP000186609"/>
    </source>
</evidence>
<dbReference type="PANTHER" id="PTHR31528">
    <property type="entry name" value="4-AMINO-5-HYDROXYMETHYL-2-METHYLPYRIMIDINE PHOSPHATE SYNTHASE THI11-RELATED"/>
    <property type="match status" value="1"/>
</dbReference>
<dbReference type="Gene3D" id="3.40.190.10">
    <property type="entry name" value="Periplasmic binding protein-like II"/>
    <property type="match status" value="2"/>
</dbReference>
<organism evidence="3 4">
    <name type="scientific">Rhodoferax koreensis</name>
    <dbReference type="NCBI Taxonomy" id="1842727"/>
    <lineage>
        <taxon>Bacteria</taxon>
        <taxon>Pseudomonadati</taxon>
        <taxon>Pseudomonadota</taxon>
        <taxon>Betaproteobacteria</taxon>
        <taxon>Burkholderiales</taxon>
        <taxon>Comamonadaceae</taxon>
        <taxon>Rhodoferax</taxon>
    </lineage>
</organism>
<dbReference type="GO" id="GO:0009228">
    <property type="term" value="P:thiamine biosynthetic process"/>
    <property type="evidence" value="ECO:0007669"/>
    <property type="project" value="InterPro"/>
</dbReference>
<gene>
    <name evidence="3" type="ORF">RD110_02525</name>
</gene>
<evidence type="ECO:0000256" key="1">
    <source>
        <dbReference type="SAM" id="SignalP"/>
    </source>
</evidence>
<feature type="domain" description="SsuA/THI5-like" evidence="2">
    <location>
        <begin position="46"/>
        <end position="260"/>
    </location>
</feature>
<dbReference type="KEGG" id="rhy:RD110_02525"/>
<dbReference type="InterPro" id="IPR027939">
    <property type="entry name" value="NMT1/THI5"/>
</dbReference>
<sequence>MARSFHLKSFLTLGALALGVLGQASAQPALTEVKLSLNAPFDGSNAAFFLAAEKGYYAAEGLTVNMDPSGGSGEAVTRIGGGAYDFGFADANVLLDFNARNPASAGKAVYMLYYRSPLAIASFTKAGINKPADLAGKKIGGALSDGAYKLFPVYANVTGIKPDAVKWEYGDLRLREAMLLKGDVDGILGFDSTMYFGLTKQGIKPADIKFLYYADAGMDIYGNAIVASKKMVETKPGVVKGFVAASAKGWRDAIANPAAAIAALKKVNPLTNEQLELEKLQWLIKNQIVTAESKADGIGGVRKERLDKSVEVLSKAFELPGKSVGADIFSNAFLPAADVRKLP</sequence>
<dbReference type="Proteomes" id="UP000186609">
    <property type="component" value="Chromosome"/>
</dbReference>
<dbReference type="PANTHER" id="PTHR31528:SF15">
    <property type="entry name" value="RIBOFLAVIN-BINDING PROTEIN RIBY"/>
    <property type="match status" value="1"/>
</dbReference>
<dbReference type="STRING" id="1842727.RD110_02525"/>
<accession>A0A1P8K331</accession>
<feature type="chain" id="PRO_5012885117" description="SsuA/THI5-like domain-containing protein" evidence="1">
    <location>
        <begin position="27"/>
        <end position="343"/>
    </location>
</feature>
<keyword evidence="1" id="KW-0732">Signal</keyword>
<evidence type="ECO:0000259" key="2">
    <source>
        <dbReference type="Pfam" id="PF09084"/>
    </source>
</evidence>
<dbReference type="Pfam" id="PF09084">
    <property type="entry name" value="NMT1"/>
    <property type="match status" value="1"/>
</dbReference>
<dbReference type="OrthoDB" id="8555942at2"/>
<dbReference type="SUPFAM" id="SSF53850">
    <property type="entry name" value="Periplasmic binding protein-like II"/>
    <property type="match status" value="1"/>
</dbReference>
<keyword evidence="4" id="KW-1185">Reference proteome</keyword>
<proteinExistence type="predicted"/>
<name>A0A1P8K331_9BURK</name>
<feature type="signal peptide" evidence="1">
    <location>
        <begin position="1"/>
        <end position="26"/>
    </location>
</feature>
<dbReference type="AlphaFoldDB" id="A0A1P8K331"/>